<keyword evidence="3" id="KW-1185">Reference proteome</keyword>
<dbReference type="OrthoDB" id="3710927at2"/>
<proteinExistence type="predicted"/>
<dbReference type="AlphaFoldDB" id="A0A1N7IP69"/>
<protein>
    <submittedName>
        <fullName evidence="2">Ribbon-helix-helix protein, copG family</fullName>
    </submittedName>
</protein>
<dbReference type="InterPro" id="IPR002145">
    <property type="entry name" value="CopG"/>
</dbReference>
<dbReference type="GO" id="GO:0006355">
    <property type="term" value="P:regulation of DNA-templated transcription"/>
    <property type="evidence" value="ECO:0007669"/>
    <property type="project" value="InterPro"/>
</dbReference>
<dbReference type="CDD" id="cd21631">
    <property type="entry name" value="RHH_CopG_NikR-like"/>
    <property type="match status" value="1"/>
</dbReference>
<evidence type="ECO:0000259" key="1">
    <source>
        <dbReference type="Pfam" id="PF01402"/>
    </source>
</evidence>
<accession>A0A1N7IP69</accession>
<dbReference type="EMBL" id="FTOF01000001">
    <property type="protein sequence ID" value="SIS38869.1"/>
    <property type="molecule type" value="Genomic_DNA"/>
</dbReference>
<sequence>MPVNASQEQIDAWVAEAEIGYDPELLKKRGRGRPGRGSTPAQVVAVRLTDDELKALDDLATEKNVTRSELIRQAIDAFTAA</sequence>
<organism evidence="2 3">
    <name type="scientific">Corynebacterium appendicis CIP 107643</name>
    <dbReference type="NCBI Taxonomy" id="1161099"/>
    <lineage>
        <taxon>Bacteria</taxon>
        <taxon>Bacillati</taxon>
        <taxon>Actinomycetota</taxon>
        <taxon>Actinomycetes</taxon>
        <taxon>Mycobacteriales</taxon>
        <taxon>Corynebacteriaceae</taxon>
        <taxon>Corynebacterium</taxon>
    </lineage>
</organism>
<dbReference type="RefSeq" id="WP_076598160.1">
    <property type="nucleotide sequence ID" value="NZ_CP046976.1"/>
</dbReference>
<dbReference type="SUPFAM" id="SSF47598">
    <property type="entry name" value="Ribbon-helix-helix"/>
    <property type="match status" value="1"/>
</dbReference>
<dbReference type="Pfam" id="PF01402">
    <property type="entry name" value="RHH_1"/>
    <property type="match status" value="1"/>
</dbReference>
<dbReference type="Gene3D" id="1.10.1220.10">
    <property type="entry name" value="Met repressor-like"/>
    <property type="match status" value="1"/>
</dbReference>
<name>A0A1N7IP69_9CORY</name>
<evidence type="ECO:0000313" key="3">
    <source>
        <dbReference type="Proteomes" id="UP000186292"/>
    </source>
</evidence>
<dbReference type="Proteomes" id="UP000186292">
    <property type="component" value="Unassembled WGS sequence"/>
</dbReference>
<dbReference type="InterPro" id="IPR013321">
    <property type="entry name" value="Arc_rbn_hlx_hlx"/>
</dbReference>
<feature type="domain" description="Ribbon-helix-helix protein CopG" evidence="1">
    <location>
        <begin position="43"/>
        <end position="76"/>
    </location>
</feature>
<reference evidence="3" key="1">
    <citation type="submission" date="2017-01" db="EMBL/GenBank/DDBJ databases">
        <authorList>
            <person name="Varghese N."/>
            <person name="Submissions S."/>
        </authorList>
    </citation>
    <scope>NUCLEOTIDE SEQUENCE [LARGE SCALE GENOMIC DNA]</scope>
    <source>
        <strain evidence="3">DSM 44531</strain>
    </source>
</reference>
<dbReference type="InterPro" id="IPR010985">
    <property type="entry name" value="Ribbon_hlx_hlx"/>
</dbReference>
<gene>
    <name evidence="2" type="ORF">SAMN05444817_101172</name>
</gene>
<evidence type="ECO:0000313" key="2">
    <source>
        <dbReference type="EMBL" id="SIS38869.1"/>
    </source>
</evidence>
<dbReference type="STRING" id="1161099.SAMN05444817_101172"/>